<evidence type="ECO:0000313" key="6">
    <source>
        <dbReference type="Proteomes" id="UP000587991"/>
    </source>
</evidence>
<evidence type="ECO:0000256" key="2">
    <source>
        <dbReference type="ARBA" id="ARBA00023125"/>
    </source>
</evidence>
<dbReference type="InterPro" id="IPR036388">
    <property type="entry name" value="WH-like_DNA-bd_sf"/>
</dbReference>
<proteinExistence type="predicted"/>
<evidence type="ECO:0000259" key="4">
    <source>
        <dbReference type="PROSITE" id="PS50956"/>
    </source>
</evidence>
<dbReference type="SUPFAM" id="SSF46785">
    <property type="entry name" value="Winged helix' DNA-binding domain"/>
    <property type="match status" value="1"/>
</dbReference>
<dbReference type="AlphaFoldDB" id="A0A847S6W8"/>
<dbReference type="GO" id="GO:0005829">
    <property type="term" value="C:cytosol"/>
    <property type="evidence" value="ECO:0007669"/>
    <property type="project" value="TreeGrafter"/>
</dbReference>
<evidence type="ECO:0000256" key="3">
    <source>
        <dbReference type="ARBA" id="ARBA00023163"/>
    </source>
</evidence>
<dbReference type="Gene3D" id="3.30.70.920">
    <property type="match status" value="1"/>
</dbReference>
<dbReference type="InterPro" id="IPR019888">
    <property type="entry name" value="Tscrpt_reg_AsnC-like"/>
</dbReference>
<dbReference type="InterPro" id="IPR019887">
    <property type="entry name" value="Tscrpt_reg_AsnC/Lrp_C"/>
</dbReference>
<dbReference type="PANTHER" id="PTHR30154">
    <property type="entry name" value="LEUCINE-RESPONSIVE REGULATORY PROTEIN"/>
    <property type="match status" value="1"/>
</dbReference>
<keyword evidence="2" id="KW-0238">DNA-binding</keyword>
<dbReference type="SUPFAM" id="SSF54909">
    <property type="entry name" value="Dimeric alpha+beta barrel"/>
    <property type="match status" value="1"/>
</dbReference>
<dbReference type="InterPro" id="IPR036390">
    <property type="entry name" value="WH_DNA-bd_sf"/>
</dbReference>
<name>A0A847S6W8_9NEIS</name>
<keyword evidence="3" id="KW-0804">Transcription</keyword>
<evidence type="ECO:0000256" key="1">
    <source>
        <dbReference type="ARBA" id="ARBA00023015"/>
    </source>
</evidence>
<dbReference type="PROSITE" id="PS50956">
    <property type="entry name" value="HTH_ASNC_2"/>
    <property type="match status" value="1"/>
</dbReference>
<gene>
    <name evidence="5" type="ORF">HF682_10770</name>
</gene>
<organism evidence="5 6">
    <name type="scientific">Leeia aquatica</name>
    <dbReference type="NCBI Taxonomy" id="2725557"/>
    <lineage>
        <taxon>Bacteria</taxon>
        <taxon>Pseudomonadati</taxon>
        <taxon>Pseudomonadota</taxon>
        <taxon>Betaproteobacteria</taxon>
        <taxon>Neisseriales</taxon>
        <taxon>Leeiaceae</taxon>
        <taxon>Leeia</taxon>
    </lineage>
</organism>
<dbReference type="InterPro" id="IPR000485">
    <property type="entry name" value="AsnC-type_HTH_dom"/>
</dbReference>
<dbReference type="PRINTS" id="PR00033">
    <property type="entry name" value="HTHASNC"/>
</dbReference>
<reference evidence="5 6" key="1">
    <citation type="submission" date="2020-04" db="EMBL/GenBank/DDBJ databases">
        <title>Draft genome of Leeia sp. IMCC25680.</title>
        <authorList>
            <person name="Song J."/>
            <person name="Cho J.-C."/>
        </authorList>
    </citation>
    <scope>NUCLEOTIDE SEQUENCE [LARGE SCALE GENOMIC DNA]</scope>
    <source>
        <strain evidence="5 6">IMCC25680</strain>
    </source>
</reference>
<sequence>MIELDRFDYLILDALQKDARATHQKLAQQIPLSASQIGRRIQRLEETGVVEGYRVSLRPERVGLSVLAFTYVWLERHGEVAVREFADAIITLPEVLEAYAVTGEADYWLRVVVADLPSLSRFVMYKLMNLPCVRSVKTTVALEPIKRIAPLPVG</sequence>
<evidence type="ECO:0000313" key="5">
    <source>
        <dbReference type="EMBL" id="NLR75644.1"/>
    </source>
</evidence>
<dbReference type="InterPro" id="IPR011008">
    <property type="entry name" value="Dimeric_a/b-barrel"/>
</dbReference>
<feature type="domain" description="HTH asnC-type" evidence="4">
    <location>
        <begin position="4"/>
        <end position="65"/>
    </location>
</feature>
<dbReference type="Proteomes" id="UP000587991">
    <property type="component" value="Unassembled WGS sequence"/>
</dbReference>
<dbReference type="EMBL" id="JABAIM010000002">
    <property type="protein sequence ID" value="NLR75644.1"/>
    <property type="molecule type" value="Genomic_DNA"/>
</dbReference>
<dbReference type="Pfam" id="PF01037">
    <property type="entry name" value="AsnC_trans_reg"/>
    <property type="match status" value="1"/>
</dbReference>
<accession>A0A847S6W8</accession>
<dbReference type="PANTHER" id="PTHR30154:SF34">
    <property type="entry name" value="TRANSCRIPTIONAL REGULATOR AZLB"/>
    <property type="match status" value="1"/>
</dbReference>
<dbReference type="GO" id="GO:0043200">
    <property type="term" value="P:response to amino acid"/>
    <property type="evidence" value="ECO:0007669"/>
    <property type="project" value="TreeGrafter"/>
</dbReference>
<dbReference type="GO" id="GO:0043565">
    <property type="term" value="F:sequence-specific DNA binding"/>
    <property type="evidence" value="ECO:0007669"/>
    <property type="project" value="InterPro"/>
</dbReference>
<comment type="caution">
    <text evidence="5">The sequence shown here is derived from an EMBL/GenBank/DDBJ whole genome shotgun (WGS) entry which is preliminary data.</text>
</comment>
<keyword evidence="1" id="KW-0805">Transcription regulation</keyword>
<dbReference type="Pfam" id="PF13404">
    <property type="entry name" value="HTH_AsnC-type"/>
    <property type="match status" value="1"/>
</dbReference>
<dbReference type="SMART" id="SM00344">
    <property type="entry name" value="HTH_ASNC"/>
    <property type="match status" value="1"/>
</dbReference>
<keyword evidence="6" id="KW-1185">Reference proteome</keyword>
<protein>
    <submittedName>
        <fullName evidence="5">Lrp/AsnC family transcriptional regulator</fullName>
    </submittedName>
</protein>
<dbReference type="Gene3D" id="1.10.10.10">
    <property type="entry name" value="Winged helix-like DNA-binding domain superfamily/Winged helix DNA-binding domain"/>
    <property type="match status" value="1"/>
</dbReference>